<keyword evidence="1 2" id="KW-0533">Nickel</keyword>
<evidence type="ECO:0000313" key="3">
    <source>
        <dbReference type="EMBL" id="NEW69122.1"/>
    </source>
</evidence>
<dbReference type="HAMAP" id="MF_01074">
    <property type="entry name" value="LarC"/>
    <property type="match status" value="1"/>
</dbReference>
<dbReference type="GO" id="GO:0016829">
    <property type="term" value="F:lyase activity"/>
    <property type="evidence" value="ECO:0007669"/>
    <property type="project" value="UniProtKB-UniRule"/>
</dbReference>
<evidence type="ECO:0000256" key="2">
    <source>
        <dbReference type="HAMAP-Rule" id="MF_01074"/>
    </source>
</evidence>
<protein>
    <recommendedName>
        <fullName evidence="2">Pyridinium-3,5-bisthiocarboxylic acid mononucleotide nickel insertion protein</fullName>
        <shortName evidence="2">P2TMN nickel insertion protein</shortName>
        <ecNumber evidence="2">4.99.1.12</ecNumber>
    </recommendedName>
    <alternativeName>
        <fullName evidence="2">Nickel-pincer cofactor biosynthesis protein LarC</fullName>
    </alternativeName>
</protein>
<gene>
    <name evidence="2 3" type="primary">larC</name>
    <name evidence="3" type="ORF">G4H13_01520</name>
</gene>
<dbReference type="PANTHER" id="PTHR36566">
    <property type="entry name" value="NICKEL INSERTION PROTEIN-RELATED"/>
    <property type="match status" value="1"/>
</dbReference>
<comment type="caution">
    <text evidence="3">The sequence shown here is derived from an EMBL/GenBank/DDBJ whole genome shotgun (WGS) entry which is preliminary data.</text>
</comment>
<dbReference type="EC" id="4.99.1.12" evidence="2"/>
<accession>A0A6G4A779</accession>
<dbReference type="InterPro" id="IPR002822">
    <property type="entry name" value="Ni_insertion"/>
</dbReference>
<name>A0A6G4A779_9ACTN</name>
<organism evidence="3 4">
    <name type="scientific">Streptomyces rhizosphaericus</name>
    <dbReference type="NCBI Taxonomy" id="114699"/>
    <lineage>
        <taxon>Bacteria</taxon>
        <taxon>Bacillati</taxon>
        <taxon>Actinomycetota</taxon>
        <taxon>Actinomycetes</taxon>
        <taxon>Kitasatosporales</taxon>
        <taxon>Streptomycetaceae</taxon>
        <taxon>Streptomyces</taxon>
        <taxon>Streptomyces violaceusniger group</taxon>
    </lineage>
</organism>
<dbReference type="Proteomes" id="UP000476310">
    <property type="component" value="Unassembled WGS sequence"/>
</dbReference>
<evidence type="ECO:0000256" key="1">
    <source>
        <dbReference type="ARBA" id="ARBA00022596"/>
    </source>
</evidence>
<comment type="similarity">
    <text evidence="2">Belongs to the LarC family.</text>
</comment>
<dbReference type="PANTHER" id="PTHR36566:SF1">
    <property type="entry name" value="PYRIDINIUM-3,5-BISTHIOCARBOXYLIC ACID MONONUCLEOTIDE NICKEL INSERTION PROTEIN"/>
    <property type="match status" value="1"/>
</dbReference>
<keyword evidence="4" id="KW-1185">Reference proteome</keyword>
<dbReference type="EMBL" id="JAAIKT010000001">
    <property type="protein sequence ID" value="NEW69122.1"/>
    <property type="molecule type" value="Genomic_DNA"/>
</dbReference>
<evidence type="ECO:0000313" key="4">
    <source>
        <dbReference type="Proteomes" id="UP000476310"/>
    </source>
</evidence>
<dbReference type="AlphaFoldDB" id="A0A6G4A779"/>
<reference evidence="3" key="1">
    <citation type="submission" date="2020-02" db="EMBL/GenBank/DDBJ databases">
        <title>A new Streptomyces sp. for controlling soil-borne diseases.</title>
        <authorList>
            <person name="Li X."/>
            <person name="Tian Y."/>
            <person name="Gao K."/>
        </authorList>
    </citation>
    <scope>NUCLEOTIDE SEQUENCE [LARGE SCALE GENOMIC DNA]</scope>
    <source>
        <strain evidence="3">0250</strain>
    </source>
</reference>
<comment type="function">
    <text evidence="2">Involved in the biosynthesis of a nickel-pincer cofactor ((SCS)Ni(II) pincer complex). Binds Ni(2+), and functions in nickel delivery to pyridinium-3,5-bisthiocarboxylic acid mononucleotide (P2TMN), to form the mature cofactor. Is thus probably required for the activation of nickel-pincer cofactor-dependent enzymes.</text>
</comment>
<comment type="catalytic activity">
    <reaction evidence="2">
        <text>Ni(II)-pyridinium-3,5-bisthiocarboxylate mononucleotide = pyridinium-3,5-bisthiocarboxylate mononucleotide + Ni(2+)</text>
        <dbReference type="Rhea" id="RHEA:54784"/>
        <dbReference type="ChEBI" id="CHEBI:49786"/>
        <dbReference type="ChEBI" id="CHEBI:137372"/>
        <dbReference type="ChEBI" id="CHEBI:137373"/>
        <dbReference type="EC" id="4.99.1.12"/>
    </reaction>
</comment>
<dbReference type="Pfam" id="PF01969">
    <property type="entry name" value="Ni_insertion"/>
    <property type="match status" value="1"/>
</dbReference>
<dbReference type="GO" id="GO:0051604">
    <property type="term" value="P:protein maturation"/>
    <property type="evidence" value="ECO:0007669"/>
    <property type="project" value="UniProtKB-UniRule"/>
</dbReference>
<proteinExistence type="inferred from homology"/>
<dbReference type="NCBIfam" id="TIGR00299">
    <property type="entry name" value="nickel pincer cofactor biosynthesis protein LarC"/>
    <property type="match status" value="1"/>
</dbReference>
<sequence length="420" mass="44117">MASAPPCTSRRSSKWRAVAERACWIDATSGLAGDMLMAALLDAGADQERVAAAVASLGLGVAVRVEPGRRGGFRCLRAQVGVPARPPVHRHLDDVLALVESAELDADARSYARRVFEVLAHAEGGVHGIDPTAVHFHEVGALDALADVVGCAAALDDLGLLSGNPVVRTSPLATGSGTVRAEHGRLPVPTPAVLGIAARAGLPLTQGDLEGERTTPTGAALVAALARPGAFPAMTVRGVGIGGGSRDPADRPNITRVVVGTVQETVRRPSGDVLVVEATIDDLDPQLWPSVLTAVRAAGAWDCWTSPITARHGRPGQVLTALCDESLREAIVDTVFRHTTTVGVRWSSWQRATLPRRSVTVTIGPEGRRQHIGVKVSEVGDGSRTVKPEHSDVESAARALDLPVRMVVDQLMTEFRRRGG</sequence>
<dbReference type="GO" id="GO:0016151">
    <property type="term" value="F:nickel cation binding"/>
    <property type="evidence" value="ECO:0007669"/>
    <property type="project" value="UniProtKB-UniRule"/>
</dbReference>
<keyword evidence="2" id="KW-0456">Lyase</keyword>
<dbReference type="Gene3D" id="3.30.70.1380">
    <property type="entry name" value="Transcriptional regulatory protein pf0864 domain like"/>
    <property type="match status" value="1"/>
</dbReference>